<dbReference type="PROSITE" id="PS51687">
    <property type="entry name" value="SAM_MT_RNA_M5U"/>
    <property type="match status" value="1"/>
</dbReference>
<keyword evidence="1 4" id="KW-0489">Methyltransferase</keyword>
<dbReference type="InterPro" id="IPR030391">
    <property type="entry name" value="MeTrfase_TrmA_CS"/>
</dbReference>
<dbReference type="Gene3D" id="3.40.50.150">
    <property type="entry name" value="Vaccinia Virus protein VP39"/>
    <property type="match status" value="1"/>
</dbReference>
<keyword evidence="2 4" id="KW-0808">Transferase</keyword>
<dbReference type="InterPro" id="IPR029063">
    <property type="entry name" value="SAM-dependent_MTases_sf"/>
</dbReference>
<dbReference type="GO" id="GO:0070475">
    <property type="term" value="P:rRNA base methylation"/>
    <property type="evidence" value="ECO:0007669"/>
    <property type="project" value="TreeGrafter"/>
</dbReference>
<name>A0A645IFP6_9ZZZZ</name>
<comment type="caution">
    <text evidence="4">The sequence shown here is derived from an EMBL/GenBank/DDBJ whole genome shotgun (WGS) entry which is preliminary data.</text>
</comment>
<dbReference type="Pfam" id="PF05958">
    <property type="entry name" value="tRNA_U5-meth_tr"/>
    <property type="match status" value="1"/>
</dbReference>
<dbReference type="EMBL" id="VSSQ01113099">
    <property type="protein sequence ID" value="MPN49652.1"/>
    <property type="molecule type" value="Genomic_DNA"/>
</dbReference>
<evidence type="ECO:0000256" key="3">
    <source>
        <dbReference type="ARBA" id="ARBA00022691"/>
    </source>
</evidence>
<dbReference type="EC" id="2.1.1.189" evidence="4"/>
<dbReference type="SUPFAM" id="SSF53335">
    <property type="entry name" value="S-adenosyl-L-methionine-dependent methyltransferases"/>
    <property type="match status" value="1"/>
</dbReference>
<reference evidence="4" key="1">
    <citation type="submission" date="2019-08" db="EMBL/GenBank/DDBJ databases">
        <authorList>
            <person name="Kucharzyk K."/>
            <person name="Murdoch R.W."/>
            <person name="Higgins S."/>
            <person name="Loffler F."/>
        </authorList>
    </citation>
    <scope>NUCLEOTIDE SEQUENCE</scope>
</reference>
<dbReference type="InterPro" id="IPR030390">
    <property type="entry name" value="MeTrfase_TrmA_AS"/>
</dbReference>
<organism evidence="4">
    <name type="scientific">bioreactor metagenome</name>
    <dbReference type="NCBI Taxonomy" id="1076179"/>
    <lineage>
        <taxon>unclassified sequences</taxon>
        <taxon>metagenomes</taxon>
        <taxon>ecological metagenomes</taxon>
    </lineage>
</organism>
<keyword evidence="3" id="KW-0949">S-adenosyl-L-methionine</keyword>
<dbReference type="AlphaFoldDB" id="A0A645IFP6"/>
<dbReference type="PROSITE" id="PS01231">
    <property type="entry name" value="TRMA_2"/>
    <property type="match status" value="1"/>
</dbReference>
<dbReference type="GO" id="GO:0070041">
    <property type="term" value="F:rRNA (uridine-C5-)-methyltransferase activity"/>
    <property type="evidence" value="ECO:0007669"/>
    <property type="project" value="TreeGrafter"/>
</dbReference>
<proteinExistence type="predicted"/>
<evidence type="ECO:0000256" key="1">
    <source>
        <dbReference type="ARBA" id="ARBA00022603"/>
    </source>
</evidence>
<dbReference type="PANTHER" id="PTHR11061">
    <property type="entry name" value="RNA M5U METHYLTRANSFERASE"/>
    <property type="match status" value="1"/>
</dbReference>
<dbReference type="InterPro" id="IPR010280">
    <property type="entry name" value="U5_MeTrfase_fam"/>
</dbReference>
<evidence type="ECO:0000256" key="2">
    <source>
        <dbReference type="ARBA" id="ARBA00022679"/>
    </source>
</evidence>
<accession>A0A645IFP6</accession>
<sequence>MINGIVNAEFICGKAEEELPKLLEQGVTADVVILDPPRSGCDPALLDAVASAEPDRIVYISCDPATQARDIRILAGKGYRFVEAQPVDMFPHTGHVECVIMMTYCGSKDK</sequence>
<evidence type="ECO:0000313" key="4">
    <source>
        <dbReference type="EMBL" id="MPN49652.1"/>
    </source>
</evidence>
<dbReference type="PROSITE" id="PS01230">
    <property type="entry name" value="TRMA_1"/>
    <property type="match status" value="1"/>
</dbReference>
<dbReference type="PANTHER" id="PTHR11061:SF30">
    <property type="entry name" value="TRNA (URACIL(54)-C(5))-METHYLTRANSFERASE"/>
    <property type="match status" value="1"/>
</dbReference>
<protein>
    <submittedName>
        <fullName evidence="4">23S rRNA (Uracil-C(5))-methyltransferase RlmCD</fullName>
        <ecNumber evidence="4">2.1.1.189</ecNumber>
    </submittedName>
</protein>
<gene>
    <name evidence="4" type="primary">rlmCD_52</name>
    <name evidence="4" type="ORF">SDC9_197274</name>
</gene>